<protein>
    <submittedName>
        <fullName evidence="3">TnsA endonuclease N-terminal domain-containing protein</fullName>
    </submittedName>
</protein>
<dbReference type="InterPro" id="IPR014833">
    <property type="entry name" value="TnsA_N"/>
</dbReference>
<dbReference type="Proteomes" id="UP000675920">
    <property type="component" value="Unplaced"/>
</dbReference>
<dbReference type="AlphaFoldDB" id="A0A8B6XDC7"/>
<evidence type="ECO:0000259" key="1">
    <source>
        <dbReference type="Pfam" id="PF08722"/>
    </source>
</evidence>
<dbReference type="RefSeq" id="WP_211238093.1">
    <property type="nucleotide sequence ID" value="NZ_AXWS01000014.1"/>
</dbReference>
<sequence length="195" mass="22612">MPSKQSAGHESLLERDLLLMLAFDRRVKSVLEQPFRLVYEFNGAQRRYTPDVQAFFADKGQEWCLVYEVKYRDDLRANWSQYKPRFKAAVAHCRANGWRFKLVTEHEIRGPQIANIQFLRRYQDLPEQELHRVALLQRLAIAGPTTPKALLAVTWSDPERRMAALCELWRLVAVGEIAVDLGMPLTMSSPIWKGD</sequence>
<dbReference type="GO" id="GO:0004519">
    <property type="term" value="F:endonuclease activity"/>
    <property type="evidence" value="ECO:0007669"/>
    <property type="project" value="UniProtKB-KW"/>
</dbReference>
<reference evidence="3" key="3">
    <citation type="journal article" date="2020" name="Virology (Lond)">
        <title>Gp4 is a nuclease required for morphogenesis of T4-like bacteriophages.</title>
        <authorList>
            <person name="Benler S."/>
            <person name="Hung S.H."/>
            <person name="Vander Griend J.A."/>
            <person name="Peters G.A."/>
            <person name="Rohwer F."/>
            <person name="Segall A.M."/>
        </authorList>
    </citation>
    <scope>NUCLEOTIDE SEQUENCE</scope>
</reference>
<reference evidence="3" key="1">
    <citation type="journal article" date="2000" name="Mol. Cell">
        <title>Unexpected structural diversity in DNA recombination: the restriction endonuclease connection.</title>
        <authorList>
            <person name="Hickman A.B."/>
            <person name="Li Y."/>
            <person name="Mathew S.V."/>
            <person name="May E.W."/>
            <person name="Craig N.L."/>
            <person name="Dyda F."/>
        </authorList>
    </citation>
    <scope>NUCLEOTIDE SEQUENCE</scope>
</reference>
<reference evidence="3" key="2">
    <citation type="journal article" date="2012" name="Nucleic Acids Res.">
        <title>Sequence, structure and functional diversity of PD-(D/E)XK phosphodiesterase superfamily.</title>
        <authorList>
            <person name="Steczkiewicz K."/>
            <person name="Muszewska A."/>
            <person name="Knizewski L."/>
            <person name="Rychlewski L."/>
            <person name="Ginalski K."/>
        </authorList>
    </citation>
    <scope>NUCLEOTIDE SEQUENCE</scope>
</reference>
<feature type="domain" description="TnsA endonuclease N-terminal" evidence="1">
    <location>
        <begin position="24"/>
        <end position="105"/>
    </location>
</feature>
<evidence type="ECO:0000313" key="3">
    <source>
        <dbReference type="RefSeq" id="WP_211238093.1"/>
    </source>
</evidence>
<keyword evidence="3" id="KW-0255">Endonuclease</keyword>
<reference evidence="3" key="5">
    <citation type="submission" date="2025-08" db="UniProtKB">
        <authorList>
            <consortium name="RefSeq"/>
        </authorList>
    </citation>
    <scope>IDENTIFICATION</scope>
</reference>
<dbReference type="Pfam" id="PF08722">
    <property type="entry name" value="Tn7_TnsA-like_N"/>
    <property type="match status" value="1"/>
</dbReference>
<keyword evidence="3" id="KW-0540">Nuclease</keyword>
<keyword evidence="2" id="KW-1185">Reference proteome</keyword>
<reference evidence="3" key="4">
    <citation type="journal article" date="2021" name="Viruses">
        <title>Jumbo Phages: A Comparative Genomic Overview of Core Functions and Adaptions for Biological Conflicts.</title>
        <authorList>
            <person name="M Iyer L."/>
            <person name="Anantharaman V."/>
            <person name="Krishnan A."/>
            <person name="Burroughs A.M."/>
            <person name="Aravind L."/>
        </authorList>
    </citation>
    <scope>NUCLEOTIDE SEQUENCE</scope>
</reference>
<organism evidence="2 3">
    <name type="scientific">Derxia gummosa DSM 723</name>
    <dbReference type="NCBI Taxonomy" id="1121388"/>
    <lineage>
        <taxon>Bacteria</taxon>
        <taxon>Pseudomonadati</taxon>
        <taxon>Pseudomonadota</taxon>
        <taxon>Betaproteobacteria</taxon>
        <taxon>Burkholderiales</taxon>
        <taxon>Alcaligenaceae</taxon>
        <taxon>Derxia</taxon>
    </lineage>
</organism>
<name>A0A8B6XDC7_9BURK</name>
<proteinExistence type="predicted"/>
<keyword evidence="3" id="KW-0378">Hydrolase</keyword>
<evidence type="ECO:0000313" key="2">
    <source>
        <dbReference type="Proteomes" id="UP000675920"/>
    </source>
</evidence>
<accession>A0A8B6XDC7</accession>